<dbReference type="NCBIfam" id="TIGR01725">
    <property type="entry name" value="phge_HK97_gp10"/>
    <property type="match status" value="1"/>
</dbReference>
<evidence type="ECO:0000313" key="1">
    <source>
        <dbReference type="EMBL" id="DAE09829.1"/>
    </source>
</evidence>
<proteinExistence type="predicted"/>
<dbReference type="InterPro" id="IPR010064">
    <property type="entry name" value="HK97-gp10_tail"/>
</dbReference>
<sequence length="166" mass="18372">MDIDGAAEELKRVSGKTVEKINSETYSRAFQVGNALRNAELKVMSGKRSGRIYKKVGTYGKRKTQGTKALMGQYGRKLRGGQLYQASAPGEPPAVRTGTLRRSFTHKVKGLHSSSGIKVVASLETRNKYAGYLQDGTKKMAPRPFIDPIIQEAKPEVEKILNRPYE</sequence>
<organism evidence="1">
    <name type="scientific">Siphoviridae sp. ctdjo3</name>
    <dbReference type="NCBI Taxonomy" id="2825583"/>
    <lineage>
        <taxon>Viruses</taxon>
        <taxon>Duplodnaviria</taxon>
        <taxon>Heunggongvirae</taxon>
        <taxon>Uroviricota</taxon>
        <taxon>Caudoviricetes</taxon>
    </lineage>
</organism>
<accession>A0A8S5PTF6</accession>
<protein>
    <submittedName>
        <fullName evidence="1">Type I neck protein</fullName>
    </submittedName>
</protein>
<reference evidence="1" key="1">
    <citation type="journal article" date="2021" name="Proc. Natl. Acad. Sci. U.S.A.">
        <title>A Catalog of Tens of Thousands of Viruses from Human Metagenomes Reveals Hidden Associations with Chronic Diseases.</title>
        <authorList>
            <person name="Tisza M.J."/>
            <person name="Buck C.B."/>
        </authorList>
    </citation>
    <scope>NUCLEOTIDE SEQUENCE</scope>
    <source>
        <strain evidence="1">Ctdjo3</strain>
    </source>
</reference>
<name>A0A8S5PTF6_9CAUD</name>
<dbReference type="EMBL" id="BK015495">
    <property type="protein sequence ID" value="DAE09829.1"/>
    <property type="molecule type" value="Genomic_DNA"/>
</dbReference>